<evidence type="ECO:0000256" key="8">
    <source>
        <dbReference type="ARBA" id="ARBA00023136"/>
    </source>
</evidence>
<dbReference type="PANTHER" id="PTHR22601">
    <property type="entry name" value="ISP4 LIKE PROTEIN"/>
    <property type="match status" value="1"/>
</dbReference>
<dbReference type="EMBL" id="PPTA01000005">
    <property type="protein sequence ID" value="TFB03309.1"/>
    <property type="molecule type" value="Genomic_DNA"/>
</dbReference>
<accession>A0ABY2H4U3</accession>
<feature type="transmembrane region" description="Helical" evidence="10">
    <location>
        <begin position="397"/>
        <end position="423"/>
    </location>
</feature>
<evidence type="ECO:0000256" key="1">
    <source>
        <dbReference type="ARBA" id="ARBA00004141"/>
    </source>
</evidence>
<dbReference type="GeneID" id="300576519"/>
<dbReference type="InterPro" id="IPR004648">
    <property type="entry name" value="Oligpept_transpt"/>
</dbReference>
<feature type="transmembrane region" description="Helical" evidence="10">
    <location>
        <begin position="685"/>
        <end position="708"/>
    </location>
</feature>
<dbReference type="Pfam" id="PF03169">
    <property type="entry name" value="OPT"/>
    <property type="match status" value="1"/>
</dbReference>
<keyword evidence="5" id="KW-0571">Peptide transport</keyword>
<feature type="transmembrane region" description="Helical" evidence="10">
    <location>
        <begin position="770"/>
        <end position="787"/>
    </location>
</feature>
<reference evidence="11 12" key="1">
    <citation type="submission" date="2018-01" db="EMBL/GenBank/DDBJ databases">
        <title>Genome characterization of the sugarcane-associated fungus Trichoderma ghanense CCMA-1212 and their application in lignocelulose bioconversion.</title>
        <authorList>
            <person name="Steindorff A.S."/>
            <person name="Mendes T.D."/>
            <person name="Vilela E.S.D."/>
            <person name="Rodrigues D.S."/>
            <person name="Formighieri E.F."/>
            <person name="Melo I.S."/>
            <person name="Favaro L.C.L."/>
        </authorList>
    </citation>
    <scope>NUCLEOTIDE SEQUENCE [LARGE SCALE GENOMIC DNA]</scope>
    <source>
        <strain evidence="11 12">CCMA-1212</strain>
    </source>
</reference>
<dbReference type="Proteomes" id="UP001642720">
    <property type="component" value="Unassembled WGS sequence"/>
</dbReference>
<dbReference type="RefSeq" id="XP_073559510.1">
    <property type="nucleotide sequence ID" value="XM_073702069.1"/>
</dbReference>
<organism evidence="11 12">
    <name type="scientific">Trichoderma ghanense</name>
    <dbReference type="NCBI Taxonomy" id="65468"/>
    <lineage>
        <taxon>Eukaryota</taxon>
        <taxon>Fungi</taxon>
        <taxon>Dikarya</taxon>
        <taxon>Ascomycota</taxon>
        <taxon>Pezizomycotina</taxon>
        <taxon>Sordariomycetes</taxon>
        <taxon>Hypocreomycetidae</taxon>
        <taxon>Hypocreales</taxon>
        <taxon>Hypocreaceae</taxon>
        <taxon>Trichoderma</taxon>
    </lineage>
</organism>
<feature type="transmembrane region" description="Helical" evidence="10">
    <location>
        <begin position="284"/>
        <end position="306"/>
    </location>
</feature>
<evidence type="ECO:0000256" key="10">
    <source>
        <dbReference type="SAM" id="Phobius"/>
    </source>
</evidence>
<evidence type="ECO:0000256" key="2">
    <source>
        <dbReference type="ARBA" id="ARBA00008807"/>
    </source>
</evidence>
<evidence type="ECO:0000256" key="4">
    <source>
        <dbReference type="ARBA" id="ARBA00022692"/>
    </source>
</evidence>
<name>A0ABY2H4U3_9HYPO</name>
<evidence type="ECO:0000256" key="3">
    <source>
        <dbReference type="ARBA" id="ARBA00022448"/>
    </source>
</evidence>
<comment type="caution">
    <text evidence="11">The sequence shown here is derived from an EMBL/GenBank/DDBJ whole genome shotgun (WGS) entry which is preliminary data.</text>
</comment>
<keyword evidence="8 10" id="KW-0472">Membrane</keyword>
<evidence type="ECO:0000256" key="5">
    <source>
        <dbReference type="ARBA" id="ARBA00022856"/>
    </source>
</evidence>
<comment type="subcellular location">
    <subcellularLocation>
        <location evidence="1">Membrane</location>
        <topology evidence="1">Multi-pass membrane protein</topology>
    </subcellularLocation>
</comment>
<feature type="transmembrane region" description="Helical" evidence="10">
    <location>
        <begin position="543"/>
        <end position="564"/>
    </location>
</feature>
<proteinExistence type="inferred from homology"/>
<comment type="similarity">
    <text evidence="2">Belongs to the oligopeptide OPT transporter family.</text>
</comment>
<feature type="region of interest" description="Disordered" evidence="9">
    <location>
        <begin position="1"/>
        <end position="34"/>
    </location>
</feature>
<keyword evidence="4 10" id="KW-0812">Transmembrane</keyword>
<gene>
    <name evidence="11" type="ORF">CCMA1212_004779</name>
</gene>
<feature type="transmembrane region" description="Helical" evidence="10">
    <location>
        <begin position="720"/>
        <end position="741"/>
    </location>
</feature>
<keyword evidence="6" id="KW-0653">Protein transport</keyword>
<feature type="transmembrane region" description="Helical" evidence="10">
    <location>
        <begin position="570"/>
        <end position="590"/>
    </location>
</feature>
<feature type="transmembrane region" description="Helical" evidence="10">
    <location>
        <begin position="327"/>
        <end position="348"/>
    </location>
</feature>
<dbReference type="InterPro" id="IPR004813">
    <property type="entry name" value="OPT"/>
</dbReference>
<feature type="transmembrane region" description="Helical" evidence="10">
    <location>
        <begin position="152"/>
        <end position="172"/>
    </location>
</feature>
<evidence type="ECO:0000256" key="7">
    <source>
        <dbReference type="ARBA" id="ARBA00022989"/>
    </source>
</evidence>
<sequence length="866" mass="96566">MSDSKRPPPGAVLDEKSQQPFDASVEDAQTSQTEVEDTNIAAVGRDLVVTEDDLLEARDTAASYSLEDVRRILTIVHNRHKHDLNFPSAVLLRIGDFLDNEFVFDNPEKHQGLIDEMKIETALIVNNSPYAPVRAIVDNHDDPSLPVSTIRAWFMGIIFAACVSFINAFFAIRLPAIAVGSNVVQLLAYPVGKFMEKTLPDWGFTLFGVRHSLNPGAFNKKEHMLISLMSAISVSQPYTNNIIWIQYLPRFFNQAWAKGMGYQLLIALSTNFIGYGLAGLCRRFLVYPSFCAWPLTLVTIALNSAFHADENPAVPGPFKKMWTMSRFKFFAFAFIAMFCWFWVPGYLFTGLSVFSWMTWIAPQSKTVGIVTGSTSGLGLNPFPTFDWAVLTTDIEPLITPIFSTINLFCGCLFFGLVILAIYYTDSFHSSHFPIVSNTLFDRFGKAYNVSSIIDNRGILDPDKYHAYSPPYISAGNTITNFGFFTIYTGALTYGFLYHRHDVVHGFTSLFDSFRPSRKKEIAEAEALDVHNRLMKAYKEVPEWWYLLVLAVSIVLGCVALAHYPTYTSPGVVFFGIALALIFVVPTGIILSMTGIEVSLNVLAEFIGGSWVEGNALAMCYFKTFGYITCSHALHFSAELKIAHYLKIPPRIIFCAQMIPTLFSTVICVAVLQFQMNLENVCAPTGAPYAFTCPSANSFFTAAVLWGTVGPRRLWGANGTYTATLAGFPIGIAVVLVFWLLAKKYPRNSLLRNVHPVVLLYGGCLWNPLNLTYIWPALPIACASWLWLKVRYLAFWAKYNYILSAGFSTGLAISALIQFFGLTYHDIRLDWWGNTVITKGCDLFGLCRLNPMSPGESFGPGPGEFRL</sequence>
<keyword evidence="7 10" id="KW-1133">Transmembrane helix</keyword>
<feature type="transmembrane region" description="Helical" evidence="10">
    <location>
        <begin position="799"/>
        <end position="821"/>
    </location>
</feature>
<dbReference type="NCBIfam" id="TIGR00727">
    <property type="entry name" value="ISP4_OPT"/>
    <property type="match status" value="1"/>
</dbReference>
<evidence type="ECO:0000313" key="11">
    <source>
        <dbReference type="EMBL" id="TFB03309.1"/>
    </source>
</evidence>
<evidence type="ECO:0000313" key="12">
    <source>
        <dbReference type="Proteomes" id="UP001642720"/>
    </source>
</evidence>
<keyword evidence="12" id="KW-1185">Reference proteome</keyword>
<evidence type="ECO:0000256" key="9">
    <source>
        <dbReference type="SAM" id="MobiDB-lite"/>
    </source>
</evidence>
<keyword evidence="3" id="KW-0813">Transport</keyword>
<feature type="transmembrane region" description="Helical" evidence="10">
    <location>
        <begin position="260"/>
        <end position="278"/>
    </location>
</feature>
<dbReference type="NCBIfam" id="TIGR00728">
    <property type="entry name" value="OPT_sfam"/>
    <property type="match status" value="1"/>
</dbReference>
<protein>
    <submittedName>
        <fullName evidence="11">Oligopeptide transporter 2</fullName>
    </submittedName>
</protein>
<evidence type="ECO:0000256" key="6">
    <source>
        <dbReference type="ARBA" id="ARBA00022927"/>
    </source>
</evidence>
<feature type="transmembrane region" description="Helical" evidence="10">
    <location>
        <begin position="651"/>
        <end position="673"/>
    </location>
</feature>